<evidence type="ECO:0000313" key="2">
    <source>
        <dbReference type="EMBL" id="KAJ6446692.1"/>
    </source>
</evidence>
<accession>A0AB34G5D1</accession>
<comment type="caution">
    <text evidence="2">The sequence shown here is derived from an EMBL/GenBank/DDBJ whole genome shotgun (WGS) entry which is preliminary data.</text>
</comment>
<feature type="region of interest" description="Disordered" evidence="1">
    <location>
        <begin position="1"/>
        <end position="22"/>
    </location>
</feature>
<feature type="compositionally biased region" description="Basic and acidic residues" evidence="1">
    <location>
        <begin position="74"/>
        <end position="91"/>
    </location>
</feature>
<dbReference type="Proteomes" id="UP001163105">
    <property type="component" value="Unassembled WGS sequence"/>
</dbReference>
<organism evidence="2 3">
    <name type="scientific">Purpureocillium lavendulum</name>
    <dbReference type="NCBI Taxonomy" id="1247861"/>
    <lineage>
        <taxon>Eukaryota</taxon>
        <taxon>Fungi</taxon>
        <taxon>Dikarya</taxon>
        <taxon>Ascomycota</taxon>
        <taxon>Pezizomycotina</taxon>
        <taxon>Sordariomycetes</taxon>
        <taxon>Hypocreomycetidae</taxon>
        <taxon>Hypocreales</taxon>
        <taxon>Ophiocordycipitaceae</taxon>
        <taxon>Purpureocillium</taxon>
    </lineage>
</organism>
<keyword evidence="3" id="KW-1185">Reference proteome</keyword>
<sequence length="91" mass="10576">MIGVAVTRPQQRKSDITITPPSSSRRKILTHERMASRTREAQDEFRKDLKAHLDRLASEKSSMQTERVNLQGDLRIESERREMLQAKDTAR</sequence>
<proteinExistence type="predicted"/>
<dbReference type="EMBL" id="JAQHRD010000001">
    <property type="protein sequence ID" value="KAJ6446692.1"/>
    <property type="molecule type" value="Genomic_DNA"/>
</dbReference>
<dbReference type="AlphaFoldDB" id="A0AB34G5D1"/>
<feature type="region of interest" description="Disordered" evidence="1">
    <location>
        <begin position="58"/>
        <end position="91"/>
    </location>
</feature>
<gene>
    <name evidence="2" type="ORF">O9K51_01465</name>
</gene>
<reference evidence="2" key="1">
    <citation type="submission" date="2023-01" db="EMBL/GenBank/DDBJ databases">
        <title>The growth and conidiation of Purpureocillium lavendulum are regulated by nitrogen source and histone H3K14 acetylation.</title>
        <authorList>
            <person name="Tang P."/>
            <person name="Han J."/>
            <person name="Zhang C."/>
            <person name="Tang P."/>
            <person name="Qi F."/>
            <person name="Zhang K."/>
            <person name="Liang L."/>
        </authorList>
    </citation>
    <scope>NUCLEOTIDE SEQUENCE</scope>
    <source>
        <strain evidence="2">YMF1.00683</strain>
    </source>
</reference>
<feature type="compositionally biased region" description="Polar residues" evidence="1">
    <location>
        <begin position="59"/>
        <end position="68"/>
    </location>
</feature>
<name>A0AB34G5D1_9HYPO</name>
<evidence type="ECO:0000256" key="1">
    <source>
        <dbReference type="SAM" id="MobiDB-lite"/>
    </source>
</evidence>
<evidence type="ECO:0000313" key="3">
    <source>
        <dbReference type="Proteomes" id="UP001163105"/>
    </source>
</evidence>
<protein>
    <submittedName>
        <fullName evidence="2">Filament-forming protein</fullName>
    </submittedName>
</protein>